<dbReference type="PANTHER" id="PTHR11712:SF336">
    <property type="entry name" value="3-OXOACYL-[ACYL-CARRIER-PROTEIN] SYNTHASE, MITOCHONDRIAL"/>
    <property type="match status" value="1"/>
</dbReference>
<dbReference type="Proteomes" id="UP000662814">
    <property type="component" value="Chromosome"/>
</dbReference>
<dbReference type="SUPFAM" id="SSF53901">
    <property type="entry name" value="Thiolase-like"/>
    <property type="match status" value="2"/>
</dbReference>
<dbReference type="InterPro" id="IPR016039">
    <property type="entry name" value="Thiolase-like"/>
</dbReference>
<evidence type="ECO:0000256" key="1">
    <source>
        <dbReference type="ARBA" id="ARBA00008467"/>
    </source>
</evidence>
<dbReference type="InterPro" id="IPR020841">
    <property type="entry name" value="PKS_Beta-ketoAc_synthase_dom"/>
</dbReference>
<dbReference type="InterPro" id="IPR000794">
    <property type="entry name" value="Beta-ketoacyl_synthase"/>
</dbReference>
<keyword evidence="6" id="KW-1185">Reference proteome</keyword>
<protein>
    <submittedName>
        <fullName evidence="5">Beta-ketoacyl-[acyl-carrier-protein] synthase family protein</fullName>
    </submittedName>
</protein>
<dbReference type="NCBIfam" id="NF005589">
    <property type="entry name" value="PRK07314.1"/>
    <property type="match status" value="1"/>
</dbReference>
<organism evidence="5 6">
    <name type="scientific">Paramicrobacterium chengjingii</name>
    <dbReference type="NCBI Taxonomy" id="2769067"/>
    <lineage>
        <taxon>Bacteria</taxon>
        <taxon>Bacillati</taxon>
        <taxon>Actinomycetota</taxon>
        <taxon>Actinomycetes</taxon>
        <taxon>Micrococcales</taxon>
        <taxon>Microbacteriaceae</taxon>
        <taxon>Paramicrobacterium</taxon>
    </lineage>
</organism>
<dbReference type="InterPro" id="IPR014030">
    <property type="entry name" value="Ketoacyl_synth_N"/>
</dbReference>
<dbReference type="InterPro" id="IPR014031">
    <property type="entry name" value="Ketoacyl_synth_C"/>
</dbReference>
<keyword evidence="2 3" id="KW-0808">Transferase</keyword>
<comment type="similarity">
    <text evidence="1 3">Belongs to the thiolase-like superfamily. Beta-ketoacyl-ACP synthases family.</text>
</comment>
<dbReference type="Pfam" id="PF02801">
    <property type="entry name" value="Ketoacyl-synt_C"/>
    <property type="match status" value="1"/>
</dbReference>
<evidence type="ECO:0000256" key="3">
    <source>
        <dbReference type="RuleBase" id="RU003694"/>
    </source>
</evidence>
<dbReference type="PANTHER" id="PTHR11712">
    <property type="entry name" value="POLYKETIDE SYNTHASE-RELATED"/>
    <property type="match status" value="1"/>
</dbReference>
<dbReference type="EMBL" id="CP061169">
    <property type="protein sequence ID" value="QPZ37180.1"/>
    <property type="molecule type" value="Genomic_DNA"/>
</dbReference>
<name>A0ABX6YF22_9MICO</name>
<proteinExistence type="inferred from homology"/>
<feature type="domain" description="Ketosynthase family 3 (KS3)" evidence="4">
    <location>
        <begin position="4"/>
        <end position="408"/>
    </location>
</feature>
<evidence type="ECO:0000259" key="4">
    <source>
        <dbReference type="PROSITE" id="PS52004"/>
    </source>
</evidence>
<accession>A0ABX6YF22</accession>
<sequence>MTAGVRALVTAVGAVTPCGLDAASTWDAVVAGRSGIREFEAVDVSDLAVAVGGEVRGFDPLMHVSRSDSRRLDPHALYAIAAANEAMQGFSPISPDRFGITVATGSGAVTLTQNAARALDEQGPRRIPPGVVVYGGPDAAAAYLSQKYDARGSSVGLSATCASATVALGEALRTIRHGYADAVLVVGADDCLNRVNLAVNSTLGALAPGFADAPSQASRPFDRHRSGFVMSAGAVALLVESEEHAARRGASALGEIAGYGVSSDAHHPTAPRPDGRGAIFAMRSALDDAQLSVGAIDEVNAHGTGTPLNDAMEARALREVFGESLGAVPITSTKSTTGHLLGAAGALEAAVSLLGMRDNVIPPTINLDDPEFPDLDVVAHEARQSPVSVILTNSFGFGGHNASLLLRTL</sequence>
<dbReference type="SMART" id="SM00825">
    <property type="entry name" value="PKS_KS"/>
    <property type="match status" value="1"/>
</dbReference>
<dbReference type="CDD" id="cd00834">
    <property type="entry name" value="KAS_I_II"/>
    <property type="match status" value="1"/>
</dbReference>
<gene>
    <name evidence="5" type="ORF">HCR76_09930</name>
</gene>
<dbReference type="Pfam" id="PF00109">
    <property type="entry name" value="ketoacyl-synt"/>
    <property type="match status" value="1"/>
</dbReference>
<evidence type="ECO:0000313" key="5">
    <source>
        <dbReference type="EMBL" id="QPZ37180.1"/>
    </source>
</evidence>
<dbReference type="RefSeq" id="WP_166992746.1">
    <property type="nucleotide sequence ID" value="NZ_CP061169.1"/>
</dbReference>
<evidence type="ECO:0000256" key="2">
    <source>
        <dbReference type="ARBA" id="ARBA00022679"/>
    </source>
</evidence>
<reference evidence="5 6" key="1">
    <citation type="submission" date="2020-12" db="EMBL/GenBank/DDBJ databases">
        <title>Microbacterium sp. HY060.</title>
        <authorList>
            <person name="Zhou J."/>
        </authorList>
    </citation>
    <scope>NUCLEOTIDE SEQUENCE [LARGE SCALE GENOMIC DNA]</scope>
    <source>
        <strain evidence="5 6">HY60</strain>
    </source>
</reference>
<evidence type="ECO:0000313" key="6">
    <source>
        <dbReference type="Proteomes" id="UP000662814"/>
    </source>
</evidence>
<dbReference type="Gene3D" id="3.40.47.10">
    <property type="match status" value="1"/>
</dbReference>
<dbReference type="PROSITE" id="PS52004">
    <property type="entry name" value="KS3_2"/>
    <property type="match status" value="1"/>
</dbReference>